<dbReference type="AlphaFoldDB" id="A0A679IX83"/>
<dbReference type="EMBL" id="LR743507">
    <property type="protein sequence ID" value="CAA2103560.1"/>
    <property type="molecule type" value="Genomic_DNA"/>
</dbReference>
<dbReference type="Pfam" id="PF09391">
    <property type="entry name" value="DUF2000"/>
    <property type="match status" value="1"/>
</dbReference>
<evidence type="ECO:0000313" key="1">
    <source>
        <dbReference type="EMBL" id="CAA2103560.1"/>
    </source>
</evidence>
<name>A0A679IX83_VARPD</name>
<sequence length="153" mass="15344">MNESFTPSGFSSPASVPALPERCVIVVDNALPAGLAANAAAVVALTVGQRHPGLVGAPLVDASGGVHPGLIPIGIAVLGASQDELAAVRHKAMATTECDVVDFPVQGQQTTNYAAFGQAVAAVPATDLRYVAVALIGERKPLGKVVSKLGLLG</sequence>
<dbReference type="InterPro" id="IPR017021">
    <property type="entry name" value="UCP033763"/>
</dbReference>
<dbReference type="PIRSF" id="PIRSF033736">
    <property type="entry name" value="UCP033763"/>
    <property type="match status" value="1"/>
</dbReference>
<accession>A0A679IX83</accession>
<protein>
    <recommendedName>
        <fullName evidence="2">DUF2000 domain-containing protein</fullName>
    </recommendedName>
</protein>
<dbReference type="Gene3D" id="3.40.1490.10">
    <property type="entry name" value="Bit1"/>
    <property type="match status" value="1"/>
</dbReference>
<reference evidence="1" key="1">
    <citation type="submission" date="2019-12" db="EMBL/GenBank/DDBJ databases">
        <authorList>
            <person name="Cremers G."/>
        </authorList>
    </citation>
    <scope>NUCLEOTIDE SEQUENCE</scope>
    <source>
        <strain evidence="1">Vvax</strain>
    </source>
</reference>
<evidence type="ECO:0008006" key="2">
    <source>
        <dbReference type="Google" id="ProtNLM"/>
    </source>
</evidence>
<dbReference type="InterPro" id="IPR018988">
    <property type="entry name" value="DUF2000"/>
</dbReference>
<gene>
    <name evidence="1" type="ORF">VVAX_02322</name>
</gene>
<dbReference type="SUPFAM" id="SSF102462">
    <property type="entry name" value="Peptidyl-tRNA hydrolase II"/>
    <property type="match status" value="1"/>
</dbReference>
<dbReference type="RefSeq" id="WP_339089985.1">
    <property type="nucleotide sequence ID" value="NZ_LR743507.1"/>
</dbReference>
<dbReference type="InterPro" id="IPR023476">
    <property type="entry name" value="Pep_tRNA_hydro_II_dom_sf"/>
</dbReference>
<organism evidence="1">
    <name type="scientific">Variovorax paradoxus</name>
    <dbReference type="NCBI Taxonomy" id="34073"/>
    <lineage>
        <taxon>Bacteria</taxon>
        <taxon>Pseudomonadati</taxon>
        <taxon>Pseudomonadota</taxon>
        <taxon>Betaproteobacteria</taxon>
        <taxon>Burkholderiales</taxon>
        <taxon>Comamonadaceae</taxon>
        <taxon>Variovorax</taxon>
    </lineage>
</organism>
<proteinExistence type="predicted"/>